<comment type="caution">
    <text evidence="2">The sequence shown here is derived from an EMBL/GenBank/DDBJ whole genome shotgun (WGS) entry which is preliminary data.</text>
</comment>
<evidence type="ECO:0000256" key="1">
    <source>
        <dbReference type="SAM" id="MobiDB-lite"/>
    </source>
</evidence>
<sequence length="115" mass="13284">MRQTIKGKKNTETIETNLKEKQSAPKIRSRTVCHPVSHPHTTTPSRHCCIIIPNDNRTLHGRPDVSIVRTHCSQPSLKRILQQLFLWLEHVQIRCCSFGRVLKKEKTMFCAVISE</sequence>
<evidence type="ECO:0000313" key="3">
    <source>
        <dbReference type="Proteomes" id="UP001054945"/>
    </source>
</evidence>
<dbReference type="EMBL" id="BPLR01001803">
    <property type="protein sequence ID" value="GIX66556.1"/>
    <property type="molecule type" value="Genomic_DNA"/>
</dbReference>
<dbReference type="AlphaFoldDB" id="A0AAV4M267"/>
<dbReference type="Proteomes" id="UP001054945">
    <property type="component" value="Unassembled WGS sequence"/>
</dbReference>
<feature type="compositionally biased region" description="Basic and acidic residues" evidence="1">
    <location>
        <begin position="9"/>
        <end position="23"/>
    </location>
</feature>
<gene>
    <name evidence="2" type="ORF">CEXT_127201</name>
</gene>
<evidence type="ECO:0000313" key="2">
    <source>
        <dbReference type="EMBL" id="GIX66556.1"/>
    </source>
</evidence>
<name>A0AAV4M267_CAEEX</name>
<accession>A0AAV4M267</accession>
<proteinExistence type="predicted"/>
<reference evidence="2 3" key="1">
    <citation type="submission" date="2021-06" db="EMBL/GenBank/DDBJ databases">
        <title>Caerostris extrusa draft genome.</title>
        <authorList>
            <person name="Kono N."/>
            <person name="Arakawa K."/>
        </authorList>
    </citation>
    <scope>NUCLEOTIDE SEQUENCE [LARGE SCALE GENOMIC DNA]</scope>
</reference>
<keyword evidence="3" id="KW-1185">Reference proteome</keyword>
<feature type="region of interest" description="Disordered" evidence="1">
    <location>
        <begin position="1"/>
        <end position="42"/>
    </location>
</feature>
<protein>
    <submittedName>
        <fullName evidence="2">Uncharacterized protein</fullName>
    </submittedName>
</protein>
<organism evidence="2 3">
    <name type="scientific">Caerostris extrusa</name>
    <name type="common">Bark spider</name>
    <name type="synonym">Caerostris bankana</name>
    <dbReference type="NCBI Taxonomy" id="172846"/>
    <lineage>
        <taxon>Eukaryota</taxon>
        <taxon>Metazoa</taxon>
        <taxon>Ecdysozoa</taxon>
        <taxon>Arthropoda</taxon>
        <taxon>Chelicerata</taxon>
        <taxon>Arachnida</taxon>
        <taxon>Araneae</taxon>
        <taxon>Araneomorphae</taxon>
        <taxon>Entelegynae</taxon>
        <taxon>Araneoidea</taxon>
        <taxon>Araneidae</taxon>
        <taxon>Caerostris</taxon>
    </lineage>
</organism>